<evidence type="ECO:0000313" key="8">
    <source>
        <dbReference type="Proteomes" id="UP001059120"/>
    </source>
</evidence>
<proteinExistence type="predicted"/>
<keyword evidence="4" id="KW-0175">Coiled coil</keyword>
<feature type="domain" description="Response regulatory" evidence="6">
    <location>
        <begin position="614"/>
        <end position="733"/>
    </location>
</feature>
<reference evidence="7" key="1">
    <citation type="submission" date="2022-01" db="EMBL/GenBank/DDBJ databases">
        <title>Alginate degradation mechanism of Vibrio pelagius WXL662.</title>
        <authorList>
            <person name="He X."/>
        </authorList>
    </citation>
    <scope>NUCLEOTIDE SEQUENCE</scope>
    <source>
        <strain evidence="7">WXL662</strain>
    </source>
</reference>
<comment type="caution">
    <text evidence="3">Lacks conserved residue(s) required for the propagation of feature annotation.</text>
</comment>
<dbReference type="SMART" id="SM00448">
    <property type="entry name" value="REC"/>
    <property type="match status" value="1"/>
</dbReference>
<organism evidence="7 8">
    <name type="scientific">Vibrio pelagius</name>
    <dbReference type="NCBI Taxonomy" id="28169"/>
    <lineage>
        <taxon>Bacteria</taxon>
        <taxon>Pseudomonadati</taxon>
        <taxon>Pseudomonadota</taxon>
        <taxon>Gammaproteobacteria</taxon>
        <taxon>Vibrionales</taxon>
        <taxon>Vibrionaceae</taxon>
        <taxon>Vibrio</taxon>
    </lineage>
</organism>
<keyword evidence="2" id="KW-0902">Two-component regulatory system</keyword>
<evidence type="ECO:0000313" key="7">
    <source>
        <dbReference type="EMBL" id="UTT84884.1"/>
    </source>
</evidence>
<keyword evidence="5" id="KW-0472">Membrane</keyword>
<dbReference type="CDD" id="cd17546">
    <property type="entry name" value="REC_hyHK_CKI1_RcsC-like"/>
    <property type="match status" value="1"/>
</dbReference>
<dbReference type="EMBL" id="CP090614">
    <property type="protein sequence ID" value="UTT84884.1"/>
    <property type="molecule type" value="Genomic_DNA"/>
</dbReference>
<evidence type="ECO:0000256" key="5">
    <source>
        <dbReference type="SAM" id="Phobius"/>
    </source>
</evidence>
<dbReference type="InterPro" id="IPR011006">
    <property type="entry name" value="CheY-like_superfamily"/>
</dbReference>
<evidence type="ECO:0000256" key="1">
    <source>
        <dbReference type="ARBA" id="ARBA00022553"/>
    </source>
</evidence>
<feature type="domain" description="Response regulatory" evidence="6">
    <location>
        <begin position="487"/>
        <end position="601"/>
    </location>
</feature>
<keyword evidence="5" id="KW-0812">Transmembrane</keyword>
<keyword evidence="8" id="KW-1185">Reference proteome</keyword>
<dbReference type="PANTHER" id="PTHR45339:SF1">
    <property type="entry name" value="HYBRID SIGNAL TRANSDUCTION HISTIDINE KINASE J"/>
    <property type="match status" value="1"/>
</dbReference>
<feature type="transmembrane region" description="Helical" evidence="5">
    <location>
        <begin position="12"/>
        <end position="31"/>
    </location>
</feature>
<accession>A0ABY5G5B9</accession>
<evidence type="ECO:0000256" key="2">
    <source>
        <dbReference type="ARBA" id="ARBA00023012"/>
    </source>
</evidence>
<dbReference type="RefSeq" id="WP_255230834.1">
    <property type="nucleotide sequence ID" value="NZ_CP090614.1"/>
</dbReference>
<feature type="modified residue" description="4-aspartylphosphate" evidence="3">
    <location>
        <position position="663"/>
    </location>
</feature>
<dbReference type="Pfam" id="PF00072">
    <property type="entry name" value="Response_reg"/>
    <property type="match status" value="1"/>
</dbReference>
<feature type="transmembrane region" description="Helical" evidence="5">
    <location>
        <begin position="164"/>
        <end position="185"/>
    </location>
</feature>
<evidence type="ECO:0000256" key="3">
    <source>
        <dbReference type="PROSITE-ProRule" id="PRU00169"/>
    </source>
</evidence>
<dbReference type="Gene3D" id="3.40.50.2300">
    <property type="match status" value="1"/>
</dbReference>
<dbReference type="PANTHER" id="PTHR45339">
    <property type="entry name" value="HYBRID SIGNAL TRANSDUCTION HISTIDINE KINASE J"/>
    <property type="match status" value="1"/>
</dbReference>
<dbReference type="SUPFAM" id="SSF52172">
    <property type="entry name" value="CheY-like"/>
    <property type="match status" value="1"/>
</dbReference>
<name>A0ABY5G5B9_VIBPE</name>
<gene>
    <name evidence="7" type="ORF">LZI70_00835</name>
</gene>
<keyword evidence="5" id="KW-1133">Transmembrane helix</keyword>
<dbReference type="PROSITE" id="PS50110">
    <property type="entry name" value="RESPONSE_REGULATORY"/>
    <property type="match status" value="2"/>
</dbReference>
<protein>
    <submittedName>
        <fullName evidence="7">Response regulator</fullName>
    </submittedName>
</protein>
<dbReference type="Proteomes" id="UP001059120">
    <property type="component" value="Chromosome 1"/>
</dbReference>
<sequence>MSQSNRYTHKLSHILFIVIVAILGTSTVYTVQTIYSNNERSSAQSLMFGKSHEVLSDISTLNSTLDLCSNNIESCEQEQVNLLITKLQGELSELQQLISEEKSLALLTGVMGFDLLELHFQKYQETGDLNQLNRSLRVASEKSINTVKSFINNYHNQAAQTSHLQLYTIASFNLVLFLALFVYFTQNSRLLSRTRAQKDQAHATFKQISSNLKSIDHEAVKARISSVETSSIEKNIYAKLLSSYEQLEEQKSQTDLYQRLYNLLGYEVRGITNTIQGGIKLLVKDSDENGALLAKEIISATWTLENLADNFNRLSNVDALNDDKNIDFYDLISELIVLTATKSKQQSKTLECFVDNAIPAQLYGSQTGLFWILLLQISNKIATPTHSNALLHVGCSSSSQVDKLRITLSLYFYRNAYTQIEQLDKLNWGDAVTKDITNVELANNLLTGVKNYSAITETLDEAEKMVINFDVNASQYAPLTNRLEGRTILLCGIDSLQLDILRQTFVNEGANVVLASTANDIFKMMKDLKPHDGIFLTDHIKGITLDSFCKTLKARLAAKEIKLMLSMSSSADLDDTYNHVDYVFYHPFTPIDFIDNIVKTLDSESEKESQSDKQFLIVEDDRVQQIILNKILSNFDFQCQGVDDGAKAVALIKEQQFDIIFMDCIMPNMDGIEATTHIRQYERDNHLPPTTIIGATALTSNKEHKRCVDAGMDYVISKPYKNDEIYSVIKKYMAIRKVG</sequence>
<feature type="coiled-coil region" evidence="4">
    <location>
        <begin position="77"/>
        <end position="104"/>
    </location>
</feature>
<evidence type="ECO:0000259" key="6">
    <source>
        <dbReference type="PROSITE" id="PS50110"/>
    </source>
</evidence>
<evidence type="ECO:0000256" key="4">
    <source>
        <dbReference type="SAM" id="Coils"/>
    </source>
</evidence>
<keyword evidence="1 3" id="KW-0597">Phosphoprotein</keyword>
<dbReference type="InterPro" id="IPR001789">
    <property type="entry name" value="Sig_transdc_resp-reg_receiver"/>
</dbReference>